<proteinExistence type="predicted"/>
<evidence type="ECO:0000256" key="1">
    <source>
        <dbReference type="SAM" id="MobiDB-lite"/>
    </source>
</evidence>
<dbReference type="EMBL" id="JABFUD020000025">
    <property type="protein sequence ID" value="KAI5059147.1"/>
    <property type="molecule type" value="Genomic_DNA"/>
</dbReference>
<feature type="signal peptide" evidence="2">
    <location>
        <begin position="1"/>
        <end position="24"/>
    </location>
</feature>
<evidence type="ECO:0000256" key="2">
    <source>
        <dbReference type="SAM" id="SignalP"/>
    </source>
</evidence>
<evidence type="ECO:0000313" key="4">
    <source>
        <dbReference type="Proteomes" id="UP000886520"/>
    </source>
</evidence>
<feature type="chain" id="PRO_5039060299" evidence="2">
    <location>
        <begin position="25"/>
        <end position="197"/>
    </location>
</feature>
<accession>A0A9D4U0S6</accession>
<reference evidence="3" key="1">
    <citation type="submission" date="2021-01" db="EMBL/GenBank/DDBJ databases">
        <title>Adiantum capillus-veneris genome.</title>
        <authorList>
            <person name="Fang Y."/>
            <person name="Liao Q."/>
        </authorList>
    </citation>
    <scope>NUCLEOTIDE SEQUENCE</scope>
    <source>
        <strain evidence="3">H3</strain>
        <tissue evidence="3">Leaf</tissue>
    </source>
</reference>
<evidence type="ECO:0000313" key="3">
    <source>
        <dbReference type="EMBL" id="KAI5059147.1"/>
    </source>
</evidence>
<keyword evidence="4" id="KW-1185">Reference proteome</keyword>
<keyword evidence="2" id="KW-0732">Signal</keyword>
<sequence length="197" mass="21705">MAPLVRASILLAALLMVMAVGGEGASAPKGVTLSFPPFTSAINCSIDGMADTLLTPSEVCKLRDGGKEVILSSDNVVSARYQYKKKLELWRSKDKYAASFSTAYVVRLQNMGFAGASSEYGLCRQQHRAAGQEQGPPLPQLPPPPLQPRERRVLHRLLFPPAPGREWRLLPLQLEVLHLLGSRHLSVKKITPFFLYK</sequence>
<feature type="region of interest" description="Disordered" evidence="1">
    <location>
        <begin position="127"/>
        <end position="146"/>
    </location>
</feature>
<protein>
    <submittedName>
        <fullName evidence="3">Uncharacterized protein</fullName>
    </submittedName>
</protein>
<dbReference type="Proteomes" id="UP000886520">
    <property type="component" value="Chromosome 25"/>
</dbReference>
<comment type="caution">
    <text evidence="3">The sequence shown here is derived from an EMBL/GenBank/DDBJ whole genome shotgun (WGS) entry which is preliminary data.</text>
</comment>
<feature type="compositionally biased region" description="Pro residues" evidence="1">
    <location>
        <begin position="136"/>
        <end position="146"/>
    </location>
</feature>
<dbReference type="AlphaFoldDB" id="A0A9D4U0S6"/>
<organism evidence="3 4">
    <name type="scientific">Adiantum capillus-veneris</name>
    <name type="common">Maidenhair fern</name>
    <dbReference type="NCBI Taxonomy" id="13818"/>
    <lineage>
        <taxon>Eukaryota</taxon>
        <taxon>Viridiplantae</taxon>
        <taxon>Streptophyta</taxon>
        <taxon>Embryophyta</taxon>
        <taxon>Tracheophyta</taxon>
        <taxon>Polypodiopsida</taxon>
        <taxon>Polypodiidae</taxon>
        <taxon>Polypodiales</taxon>
        <taxon>Pteridineae</taxon>
        <taxon>Pteridaceae</taxon>
        <taxon>Vittarioideae</taxon>
        <taxon>Adiantum</taxon>
    </lineage>
</organism>
<name>A0A9D4U0S6_ADICA</name>
<gene>
    <name evidence="3" type="ORF">GOP47_0025466</name>
</gene>